<evidence type="ECO:0000256" key="2">
    <source>
        <dbReference type="ARBA" id="ARBA00022801"/>
    </source>
</evidence>
<dbReference type="CDD" id="cd00586">
    <property type="entry name" value="4HBT"/>
    <property type="match status" value="1"/>
</dbReference>
<dbReference type="GO" id="GO:0047617">
    <property type="term" value="F:fatty acyl-CoA hydrolase activity"/>
    <property type="evidence" value="ECO:0007669"/>
    <property type="project" value="TreeGrafter"/>
</dbReference>
<evidence type="ECO:0000256" key="1">
    <source>
        <dbReference type="ARBA" id="ARBA00005953"/>
    </source>
</evidence>
<name>A0AA86L3N6_9SPHN</name>
<dbReference type="PANTHER" id="PTHR31793:SF27">
    <property type="entry name" value="NOVEL THIOESTERASE SUPERFAMILY DOMAIN AND SAPOSIN A-TYPE DOMAIN CONTAINING PROTEIN (0610012H03RIK)"/>
    <property type="match status" value="1"/>
</dbReference>
<evidence type="ECO:0000313" key="4">
    <source>
        <dbReference type="Proteomes" id="UP000058599"/>
    </source>
</evidence>
<dbReference type="Proteomes" id="UP000058599">
    <property type="component" value="Chromosome"/>
</dbReference>
<keyword evidence="2 3" id="KW-0378">Hydrolase</keyword>
<keyword evidence="4" id="KW-1185">Reference proteome</keyword>
<dbReference type="Pfam" id="PF13279">
    <property type="entry name" value="4HBT_2"/>
    <property type="match status" value="1"/>
</dbReference>
<dbReference type="InterPro" id="IPR029069">
    <property type="entry name" value="HotDog_dom_sf"/>
</dbReference>
<dbReference type="KEGG" id="sgi:SGRAN_1743"/>
<evidence type="ECO:0000313" key="3">
    <source>
        <dbReference type="EMBL" id="AMG74122.1"/>
    </source>
</evidence>
<dbReference type="SUPFAM" id="SSF54637">
    <property type="entry name" value="Thioesterase/thiol ester dehydrase-isomerase"/>
    <property type="match status" value="1"/>
</dbReference>
<dbReference type="EMBL" id="CP012199">
    <property type="protein sequence ID" value="AMG74122.1"/>
    <property type="molecule type" value="Genomic_DNA"/>
</dbReference>
<accession>A0AA86L3N6</accession>
<dbReference type="PANTHER" id="PTHR31793">
    <property type="entry name" value="4-HYDROXYBENZOYL-COA THIOESTERASE FAMILY MEMBER"/>
    <property type="match status" value="1"/>
</dbReference>
<sequence>MSRSPLRERRSYRAWDDIRTRWLDNDIYGHVNNTAYYAWFDTVVNNWLIASGLLALDNRRLIGLVVQSSCRYASALSYPDTVEIGLAVERLGNSSVTYRLGAFRRGDEAASAEGFFTHAYVDEATRRPVALPENWRAMLASLTAEQAEANRRGP</sequence>
<dbReference type="Gene3D" id="3.10.129.10">
    <property type="entry name" value="Hotdog Thioesterase"/>
    <property type="match status" value="1"/>
</dbReference>
<dbReference type="InterPro" id="IPR050563">
    <property type="entry name" value="4-hydroxybenzoyl-CoA_TE"/>
</dbReference>
<dbReference type="GO" id="GO:0018739">
    <property type="term" value="F:4-hydroxybenzoyl-CoA thioesterase activity"/>
    <property type="evidence" value="ECO:0007669"/>
    <property type="project" value="UniProtKB-EC"/>
</dbReference>
<dbReference type="RefSeq" id="WP_067182679.1">
    <property type="nucleotide sequence ID" value="NZ_CP012199.1"/>
</dbReference>
<protein>
    <submittedName>
        <fullName evidence="3">Thioesterase</fullName>
        <ecNumber evidence="3">3.1.2.23</ecNumber>
    </submittedName>
</protein>
<dbReference type="AlphaFoldDB" id="A0AA86L3N6"/>
<organism evidence="3 4">
    <name type="scientific">Sphingopyxis granuli</name>
    <dbReference type="NCBI Taxonomy" id="267128"/>
    <lineage>
        <taxon>Bacteria</taxon>
        <taxon>Pseudomonadati</taxon>
        <taxon>Pseudomonadota</taxon>
        <taxon>Alphaproteobacteria</taxon>
        <taxon>Sphingomonadales</taxon>
        <taxon>Sphingomonadaceae</taxon>
        <taxon>Sphingopyxis</taxon>
    </lineage>
</organism>
<proteinExistence type="inferred from homology"/>
<gene>
    <name evidence="3" type="primary">fcbC</name>
    <name evidence="3" type="ORF">SGRAN_1743</name>
</gene>
<comment type="similarity">
    <text evidence="1">Belongs to the 4-hydroxybenzoyl-CoA thioesterase family.</text>
</comment>
<dbReference type="EC" id="3.1.2.23" evidence="3"/>
<reference evidence="3 4" key="1">
    <citation type="journal article" date="2016" name="BMC Genomics">
        <title>Genomic analysis of the nitrate-respiring Sphingopyxis granuli (formerly Sphingomonas macrogoltabida) strain TFA.</title>
        <authorList>
            <person name="Garcia-Romero I."/>
            <person name="Perez-Pulido A.J."/>
            <person name="Gonzalez-Flores Y.E."/>
            <person name="Reyes-Ramirez F."/>
            <person name="Santero E."/>
            <person name="Floriano B."/>
        </authorList>
    </citation>
    <scope>NUCLEOTIDE SEQUENCE [LARGE SCALE GENOMIC DNA]</scope>
    <source>
        <strain evidence="3 4">TFA</strain>
    </source>
</reference>